<keyword evidence="2" id="KW-1185">Reference proteome</keyword>
<proteinExistence type="predicted"/>
<dbReference type="EMBL" id="JAPDOD010000077">
    <property type="protein sequence ID" value="MDA0166814.1"/>
    <property type="molecule type" value="Genomic_DNA"/>
</dbReference>
<organism evidence="1 2">
    <name type="scientific">Solirubrobacter ginsenosidimutans</name>
    <dbReference type="NCBI Taxonomy" id="490573"/>
    <lineage>
        <taxon>Bacteria</taxon>
        <taxon>Bacillati</taxon>
        <taxon>Actinomycetota</taxon>
        <taxon>Thermoleophilia</taxon>
        <taxon>Solirubrobacterales</taxon>
        <taxon>Solirubrobacteraceae</taxon>
        <taxon>Solirubrobacter</taxon>
    </lineage>
</organism>
<sequence length="48" mass="5152">MSQPVEAPEAVSIWDGRFEGRNEAAFIELRLDSRGGGGVASADLYRLG</sequence>
<dbReference type="RefSeq" id="WP_270046068.1">
    <property type="nucleotide sequence ID" value="NZ_JAPDOD010000077.1"/>
</dbReference>
<dbReference type="Proteomes" id="UP001149140">
    <property type="component" value="Unassembled WGS sequence"/>
</dbReference>
<evidence type="ECO:0000313" key="1">
    <source>
        <dbReference type="EMBL" id="MDA0166814.1"/>
    </source>
</evidence>
<dbReference type="AlphaFoldDB" id="A0A9X3S5H9"/>
<reference evidence="1" key="1">
    <citation type="submission" date="2022-10" db="EMBL/GenBank/DDBJ databases">
        <title>The WGS of Solirubrobacter ginsenosidimutans DSM 21036.</title>
        <authorList>
            <person name="Jiang Z."/>
        </authorList>
    </citation>
    <scope>NUCLEOTIDE SEQUENCE</scope>
    <source>
        <strain evidence="1">DSM 21036</strain>
    </source>
</reference>
<gene>
    <name evidence="1" type="ORF">OM076_41520</name>
</gene>
<evidence type="ECO:0000313" key="2">
    <source>
        <dbReference type="Proteomes" id="UP001149140"/>
    </source>
</evidence>
<comment type="caution">
    <text evidence="1">The sequence shown here is derived from an EMBL/GenBank/DDBJ whole genome shotgun (WGS) entry which is preliminary data.</text>
</comment>
<accession>A0A9X3S5H9</accession>
<name>A0A9X3S5H9_9ACTN</name>
<protein>
    <submittedName>
        <fullName evidence="1">Uncharacterized protein</fullName>
    </submittedName>
</protein>